<dbReference type="RefSeq" id="WP_231930647.1">
    <property type="nucleotide sequence ID" value="NZ_SJPH01000001.1"/>
</dbReference>
<name>A0A5C5WEP5_9BACT</name>
<keyword evidence="2" id="KW-1185">Reference proteome</keyword>
<evidence type="ECO:0000313" key="1">
    <source>
        <dbReference type="EMBL" id="TWT48977.1"/>
    </source>
</evidence>
<evidence type="ECO:0008006" key="3">
    <source>
        <dbReference type="Google" id="ProtNLM"/>
    </source>
</evidence>
<proteinExistence type="predicted"/>
<sequence length="501" mass="54867">MDEAGDSPLAELIARLGELAAKDAVWRDLLGRVGAELMAIAAEAPVAPPKEAERSAPSPAHRGDVVPAEQAVRMLTIGGPVETAEALGTVEAPPAPAPRFDLGLFERRCRLKAEACDWAERRRRLIDEGADFRSEVQPRDSELLESAVALPDCFLWMASPDAPAASPGAYELLARNFETLADVLQHAREAEEQSDAHPASFERAVDLLAEAQSAVRAAVAATARDRDDYDQKGVHLWLRETTSSRQLFVARHMRIDDPASPEAWSDLASRVEAATAEADQQRRAASQRRKLLGKVRHKASLIQSGEDLDASWRVLVDSVETLLAGGLAPSDRQLRESLTGVLEEAPDWATESEAVRLVAREIDRQLAARPEPREASRPEYNEAVEQLRSMLGGKAVVMIGGDRRPDAEARLREALGLGRLDWLATRPHESVQRFEPYVARPDVAVVVQMILYSSHAFGDIDELCRRLGKPFVRLTGGYNPNQFATRVLAQCSERLATATAS</sequence>
<comment type="caution">
    <text evidence="1">The sequence shown here is derived from an EMBL/GenBank/DDBJ whole genome shotgun (WGS) entry which is preliminary data.</text>
</comment>
<gene>
    <name evidence="1" type="ORF">Pla111_07550</name>
</gene>
<reference evidence="1 2" key="1">
    <citation type="submission" date="2019-02" db="EMBL/GenBank/DDBJ databases">
        <title>Deep-cultivation of Planctomycetes and their phenomic and genomic characterization uncovers novel biology.</title>
        <authorList>
            <person name="Wiegand S."/>
            <person name="Jogler M."/>
            <person name="Boedeker C."/>
            <person name="Pinto D."/>
            <person name="Vollmers J."/>
            <person name="Rivas-Marin E."/>
            <person name="Kohn T."/>
            <person name="Peeters S.H."/>
            <person name="Heuer A."/>
            <person name="Rast P."/>
            <person name="Oberbeckmann S."/>
            <person name="Bunk B."/>
            <person name="Jeske O."/>
            <person name="Meyerdierks A."/>
            <person name="Storesund J.E."/>
            <person name="Kallscheuer N."/>
            <person name="Luecker S."/>
            <person name="Lage O.M."/>
            <person name="Pohl T."/>
            <person name="Merkel B.J."/>
            <person name="Hornburger P."/>
            <person name="Mueller R.-W."/>
            <person name="Bruemmer F."/>
            <person name="Labrenz M."/>
            <person name="Spormann A.M."/>
            <person name="Op Den Camp H."/>
            <person name="Overmann J."/>
            <person name="Amann R."/>
            <person name="Jetten M.S.M."/>
            <person name="Mascher T."/>
            <person name="Medema M.H."/>
            <person name="Devos D.P."/>
            <person name="Kaster A.-K."/>
            <person name="Ovreas L."/>
            <person name="Rohde M."/>
            <person name="Galperin M.Y."/>
            <person name="Jogler C."/>
        </authorList>
    </citation>
    <scope>NUCLEOTIDE SEQUENCE [LARGE SCALE GENOMIC DNA]</scope>
    <source>
        <strain evidence="1 2">Pla111</strain>
    </source>
</reference>
<dbReference type="Proteomes" id="UP000318995">
    <property type="component" value="Unassembled WGS sequence"/>
</dbReference>
<dbReference type="EMBL" id="SJPH01000001">
    <property type="protein sequence ID" value="TWT48977.1"/>
    <property type="molecule type" value="Genomic_DNA"/>
</dbReference>
<protein>
    <recommendedName>
        <fullName evidence="3">DUF2325 domain-containing protein</fullName>
    </recommendedName>
</protein>
<accession>A0A5C5WEP5</accession>
<evidence type="ECO:0000313" key="2">
    <source>
        <dbReference type="Proteomes" id="UP000318995"/>
    </source>
</evidence>
<dbReference type="AlphaFoldDB" id="A0A5C5WEP5"/>
<organism evidence="1 2">
    <name type="scientific">Botrimarina hoheduenensis</name>
    <dbReference type="NCBI Taxonomy" id="2528000"/>
    <lineage>
        <taxon>Bacteria</taxon>
        <taxon>Pseudomonadati</taxon>
        <taxon>Planctomycetota</taxon>
        <taxon>Planctomycetia</taxon>
        <taxon>Pirellulales</taxon>
        <taxon>Lacipirellulaceae</taxon>
        <taxon>Botrimarina</taxon>
    </lineage>
</organism>